<accession>A0ACB9N8B0</accession>
<name>A0ACB9N8B0_BAUVA</name>
<organism evidence="1 2">
    <name type="scientific">Bauhinia variegata</name>
    <name type="common">Purple orchid tree</name>
    <name type="synonym">Phanera variegata</name>
    <dbReference type="NCBI Taxonomy" id="167791"/>
    <lineage>
        <taxon>Eukaryota</taxon>
        <taxon>Viridiplantae</taxon>
        <taxon>Streptophyta</taxon>
        <taxon>Embryophyta</taxon>
        <taxon>Tracheophyta</taxon>
        <taxon>Spermatophyta</taxon>
        <taxon>Magnoliopsida</taxon>
        <taxon>eudicotyledons</taxon>
        <taxon>Gunneridae</taxon>
        <taxon>Pentapetalae</taxon>
        <taxon>rosids</taxon>
        <taxon>fabids</taxon>
        <taxon>Fabales</taxon>
        <taxon>Fabaceae</taxon>
        <taxon>Cercidoideae</taxon>
        <taxon>Cercideae</taxon>
        <taxon>Bauhiniinae</taxon>
        <taxon>Bauhinia</taxon>
    </lineage>
</organism>
<evidence type="ECO:0000313" key="1">
    <source>
        <dbReference type="EMBL" id="KAI4332415.1"/>
    </source>
</evidence>
<reference evidence="1 2" key="1">
    <citation type="journal article" date="2022" name="DNA Res.">
        <title>Chromosomal-level genome assembly of the orchid tree Bauhinia variegata (Leguminosae; Cercidoideae) supports the allotetraploid origin hypothesis of Bauhinia.</title>
        <authorList>
            <person name="Zhong Y."/>
            <person name="Chen Y."/>
            <person name="Zheng D."/>
            <person name="Pang J."/>
            <person name="Liu Y."/>
            <person name="Luo S."/>
            <person name="Meng S."/>
            <person name="Qian L."/>
            <person name="Wei D."/>
            <person name="Dai S."/>
            <person name="Zhou R."/>
        </authorList>
    </citation>
    <scope>NUCLEOTIDE SEQUENCE [LARGE SCALE GENOMIC DNA]</scope>
    <source>
        <strain evidence="1">BV-YZ2020</strain>
    </source>
</reference>
<protein>
    <submittedName>
        <fullName evidence="1">Uncharacterized protein</fullName>
    </submittedName>
</protein>
<gene>
    <name evidence="1" type="ORF">L6164_017325</name>
</gene>
<dbReference type="Proteomes" id="UP000828941">
    <property type="component" value="Chromosome 7"/>
</dbReference>
<proteinExistence type="predicted"/>
<comment type="caution">
    <text evidence="1">The sequence shown here is derived from an EMBL/GenBank/DDBJ whole genome shotgun (WGS) entry which is preliminary data.</text>
</comment>
<dbReference type="EMBL" id="CM039432">
    <property type="protein sequence ID" value="KAI4332415.1"/>
    <property type="molecule type" value="Genomic_DNA"/>
</dbReference>
<keyword evidence="2" id="KW-1185">Reference proteome</keyword>
<sequence>MMHDLIQDMGREIVRQESPNDPGQRSRLWFHKDILHVLEENAGSNKVEGIKLTLSEPEEAKALPSIFLVQGFQRLEMYESFSLLHGAGIEELPSSIERITGKLGKFPIFSHKKRKFTSLNEGSSSTGSASSLNLFPSLGILNLRNCNLTEVNFLVDTEHFPALCELVLDDNNITAIPACLPKLAKLKVLHVSNCKLLREIPVLWASVWAIDADGCGSKWIMFADYHRLITTHVGQLISVLRPEGFVRGHKMILIPGSAIPEWFSHKSTKSSISFQAPVDTSTDMIALVVGICGRITPFEIQVFINGKRAFISDAFSRQYLNNFMESDNLWLANIPGIFLPSSREDYIDLEVKVVQLNPALDEIPGLKALGVYLMEG</sequence>
<evidence type="ECO:0000313" key="2">
    <source>
        <dbReference type="Proteomes" id="UP000828941"/>
    </source>
</evidence>